<feature type="binding site" evidence="11">
    <location>
        <position position="656"/>
    </location>
    <ligand>
        <name>Zn(2+)</name>
        <dbReference type="ChEBI" id="CHEBI:29105"/>
    </ligand>
</feature>
<dbReference type="EMBL" id="JBFSHR010000023">
    <property type="protein sequence ID" value="MEX6429725.1"/>
    <property type="molecule type" value="Genomic_DNA"/>
</dbReference>
<dbReference type="SUPFAM" id="SSF55186">
    <property type="entry name" value="ThrRS/AlaRS common domain"/>
    <property type="match status" value="1"/>
</dbReference>
<comment type="subcellular location">
    <subcellularLocation>
        <location evidence="11">Cytoplasm</location>
    </subcellularLocation>
</comment>
<feature type="binding site" evidence="11">
    <location>
        <position position="652"/>
    </location>
    <ligand>
        <name>Zn(2+)</name>
        <dbReference type="ChEBI" id="CHEBI:29105"/>
    </ligand>
</feature>
<dbReference type="PROSITE" id="PS50860">
    <property type="entry name" value="AA_TRNA_LIGASE_II_ALA"/>
    <property type="match status" value="1"/>
</dbReference>
<dbReference type="Gene3D" id="3.10.310.40">
    <property type="match status" value="1"/>
</dbReference>
<feature type="binding site" evidence="11">
    <location>
        <position position="554"/>
    </location>
    <ligand>
        <name>Zn(2+)</name>
        <dbReference type="ChEBI" id="CHEBI:29105"/>
    </ligand>
</feature>
<keyword evidence="5 11" id="KW-0067">ATP-binding</keyword>
<dbReference type="CDD" id="cd00673">
    <property type="entry name" value="AlaRS_core"/>
    <property type="match status" value="1"/>
</dbReference>
<keyword evidence="12" id="KW-0175">Coiled coil</keyword>
<dbReference type="SMART" id="SM00863">
    <property type="entry name" value="tRNA_SAD"/>
    <property type="match status" value="1"/>
</dbReference>
<evidence type="ECO:0000256" key="5">
    <source>
        <dbReference type="ARBA" id="ARBA00022840"/>
    </source>
</evidence>
<dbReference type="GO" id="GO:0004813">
    <property type="term" value="F:alanine-tRNA ligase activity"/>
    <property type="evidence" value="ECO:0007669"/>
    <property type="project" value="UniProtKB-EC"/>
</dbReference>
<keyword evidence="3 11" id="KW-0436">Ligase</keyword>
<proteinExistence type="inferred from homology"/>
<feature type="domain" description="Alanyl-transfer RNA synthetases family profile" evidence="13">
    <location>
        <begin position="1"/>
        <end position="695"/>
    </location>
</feature>
<feature type="binding site" evidence="11">
    <location>
        <position position="550"/>
    </location>
    <ligand>
        <name>Zn(2+)</name>
        <dbReference type="ChEBI" id="CHEBI:29105"/>
    </ligand>
</feature>
<keyword evidence="2 11" id="KW-0820">tRNA-binding</keyword>
<protein>
    <recommendedName>
        <fullName evidence="11">Alanine--tRNA ligase</fullName>
        <ecNumber evidence="11">6.1.1.7</ecNumber>
    </recommendedName>
    <alternativeName>
        <fullName evidence="11">Alanyl-tRNA synthetase</fullName>
        <shortName evidence="11">AlaRS</shortName>
    </alternativeName>
</protein>
<gene>
    <name evidence="11 14" type="primary">alaS</name>
    <name evidence="14" type="ORF">AB6A68_07720</name>
</gene>
<evidence type="ECO:0000313" key="15">
    <source>
        <dbReference type="Proteomes" id="UP001560267"/>
    </source>
</evidence>
<dbReference type="PANTHER" id="PTHR11777:SF9">
    <property type="entry name" value="ALANINE--TRNA LIGASE, CYTOPLASMIC"/>
    <property type="match status" value="1"/>
</dbReference>
<dbReference type="HAMAP" id="MF_00036_B">
    <property type="entry name" value="Ala_tRNA_synth_B"/>
    <property type="match status" value="1"/>
</dbReference>
<evidence type="ECO:0000256" key="12">
    <source>
        <dbReference type="SAM" id="Coils"/>
    </source>
</evidence>
<keyword evidence="11" id="KW-0479">Metal-binding</keyword>
<comment type="function">
    <text evidence="9 11">Catalyzes the attachment of alanine to tRNA(Ala) in a two-step reaction: alanine is first activated by ATP to form Ala-AMP and then transferred to the acceptor end of tRNA(Ala). Also edits incorrectly charged Ser-tRNA(Ala) and Gly-tRNA(Ala) via its editing domain.</text>
</comment>
<comment type="similarity">
    <text evidence="1 11">Belongs to the class-II aminoacyl-tRNA synthetase family.</text>
</comment>
<keyword evidence="6 11" id="KW-0694">RNA-binding</keyword>
<dbReference type="NCBIfam" id="TIGR00344">
    <property type="entry name" value="alaS"/>
    <property type="match status" value="1"/>
</dbReference>
<dbReference type="Gene3D" id="2.40.30.130">
    <property type="match status" value="1"/>
</dbReference>
<dbReference type="InterPro" id="IPR045864">
    <property type="entry name" value="aa-tRNA-synth_II/BPL/LPL"/>
</dbReference>
<dbReference type="Pfam" id="PF07973">
    <property type="entry name" value="tRNA_SAD"/>
    <property type="match status" value="1"/>
</dbReference>
<evidence type="ECO:0000256" key="6">
    <source>
        <dbReference type="ARBA" id="ARBA00022884"/>
    </source>
</evidence>
<dbReference type="InterPro" id="IPR018162">
    <property type="entry name" value="Ala-tRNA-ligase_IIc_anticod-bd"/>
</dbReference>
<dbReference type="EC" id="6.1.1.7" evidence="11"/>
<dbReference type="InterPro" id="IPR002318">
    <property type="entry name" value="Ala-tRNA-lgiase_IIc"/>
</dbReference>
<dbReference type="InterPro" id="IPR018165">
    <property type="entry name" value="Ala-tRNA-synth_IIc_core"/>
</dbReference>
<dbReference type="Pfam" id="PF01411">
    <property type="entry name" value="tRNA-synt_2c"/>
    <property type="match status" value="1"/>
</dbReference>
<dbReference type="InterPro" id="IPR023033">
    <property type="entry name" value="Ala_tRNA_ligase_euk/bac"/>
</dbReference>
<name>A0ABV3Y377_9ACTN</name>
<sequence>MDSNELRRSFRDFFVERGHTAVPSASLIPFDRTLLFTVAGMVPFKRYFLGEEPAPYARATSIQKCMRAGGKHNDLDQIGQTLRHLTFFEMLGNFSFGDYFKEQAIPYAWELVTSVLGLEADRLWVTVHTSDDEAAEIWRDSVGVSPDRIQRLEEDNWWQMGDTGPCGPCSEIYYDKGASYGADGGPAFGSDERFLEIWNLVFMQYDQQDTGDLVPLPKPCIDTGAGLERIVPILQGRPSVFETDLVYPILQEAESLTGRRYGVDHRDDVGLRIVADHSRAMTFLLADGVVPTNEGRGYVLRRIIRRLILRSQLLGAHQHVVERLVSGVIATMGEAYPELPERQDRIMELATREEDRFEQTLSIGAPVLDAAIASGAVDGEVAFRLHDTFGVPIELTTEIALDRGVEVDLEGFQRAMAEQRMRSRQAGFGDDGSEEQATGALWVLETFGKTEFLGYDTQEATGEVQFVGFEGERAVIYVDRTPFYPEGGGQVGDTGVIVGDRFRARVLDTDQPVQGVVRHWVEFDDGSAEVGDRVELVVDGDRRAKIRANHTATHLLQWALREVLGDHVAQQGSLVAPDRLRFDFTHWSALSASDIQRVEELILSQVIGADSVVTEVKDKETALGEGAIAFFGDQYQDVVRVVHAGAHSVELCGGTHVHSLGEIGLFKVVSEGSIGANTRRIEAVTQLAALKVIHGFEQQLQMLEQLLPGGREALSERLASLVAKNRTLETQLANLRQESLRSIARSLSQQHPSPWIIERIDGLTAQELRFLAGELRQRPGFAGLVLASVLDGKVALLAAVANPDLGAANELLEPVAHAVGGRVGPQRELALSGGRNAAGLDAALSALRSSLVGSA</sequence>
<dbReference type="Proteomes" id="UP001560267">
    <property type="component" value="Unassembled WGS sequence"/>
</dbReference>
<evidence type="ECO:0000256" key="1">
    <source>
        <dbReference type="ARBA" id="ARBA00008226"/>
    </source>
</evidence>
<dbReference type="RefSeq" id="WP_298382441.1">
    <property type="nucleotide sequence ID" value="NZ_JBFSHR010000023.1"/>
</dbReference>
<dbReference type="Gene3D" id="3.30.980.10">
    <property type="entry name" value="Threonyl-trna Synthetase, Chain A, domain 2"/>
    <property type="match status" value="1"/>
</dbReference>
<comment type="cofactor">
    <cofactor evidence="11">
        <name>Zn(2+)</name>
        <dbReference type="ChEBI" id="CHEBI:29105"/>
    </cofactor>
    <text evidence="11">Binds 1 zinc ion per subunit.</text>
</comment>
<accession>A0ABV3Y377</accession>
<keyword evidence="4 11" id="KW-0547">Nucleotide-binding</keyword>
<dbReference type="Gene3D" id="3.30.930.10">
    <property type="entry name" value="Bira Bifunctional Protein, Domain 2"/>
    <property type="match status" value="1"/>
</dbReference>
<evidence type="ECO:0000313" key="14">
    <source>
        <dbReference type="EMBL" id="MEX6429725.1"/>
    </source>
</evidence>
<evidence type="ECO:0000256" key="11">
    <source>
        <dbReference type="HAMAP-Rule" id="MF_00036"/>
    </source>
</evidence>
<dbReference type="PRINTS" id="PR00980">
    <property type="entry name" value="TRNASYNTHALA"/>
</dbReference>
<evidence type="ECO:0000256" key="4">
    <source>
        <dbReference type="ARBA" id="ARBA00022741"/>
    </source>
</evidence>
<keyword evidence="11" id="KW-0963">Cytoplasm</keyword>
<dbReference type="SUPFAM" id="SSF101353">
    <property type="entry name" value="Putative anticodon-binding domain of alanyl-tRNA synthetase (AlaRS)"/>
    <property type="match status" value="1"/>
</dbReference>
<comment type="catalytic activity">
    <reaction evidence="10 11">
        <text>tRNA(Ala) + L-alanine + ATP = L-alanyl-tRNA(Ala) + AMP + diphosphate</text>
        <dbReference type="Rhea" id="RHEA:12540"/>
        <dbReference type="Rhea" id="RHEA-COMP:9657"/>
        <dbReference type="Rhea" id="RHEA-COMP:9923"/>
        <dbReference type="ChEBI" id="CHEBI:30616"/>
        <dbReference type="ChEBI" id="CHEBI:33019"/>
        <dbReference type="ChEBI" id="CHEBI:57972"/>
        <dbReference type="ChEBI" id="CHEBI:78442"/>
        <dbReference type="ChEBI" id="CHEBI:78497"/>
        <dbReference type="ChEBI" id="CHEBI:456215"/>
        <dbReference type="EC" id="6.1.1.7"/>
    </reaction>
</comment>
<keyword evidence="8 11" id="KW-0030">Aminoacyl-tRNA synthetase</keyword>
<dbReference type="SUPFAM" id="SSF55681">
    <property type="entry name" value="Class II aaRS and biotin synthetases"/>
    <property type="match status" value="1"/>
</dbReference>
<evidence type="ECO:0000256" key="7">
    <source>
        <dbReference type="ARBA" id="ARBA00022917"/>
    </source>
</evidence>
<dbReference type="Gene3D" id="3.30.54.20">
    <property type="match status" value="1"/>
</dbReference>
<dbReference type="PANTHER" id="PTHR11777">
    <property type="entry name" value="ALANYL-TRNA SYNTHETASE"/>
    <property type="match status" value="1"/>
</dbReference>
<feature type="coiled-coil region" evidence="12">
    <location>
        <begin position="711"/>
        <end position="738"/>
    </location>
</feature>
<comment type="caution">
    <text evidence="14">The sequence shown here is derived from an EMBL/GenBank/DDBJ whole genome shotgun (WGS) entry which is preliminary data.</text>
</comment>
<organism evidence="14 15">
    <name type="scientific">Ferrimicrobium acidiphilum</name>
    <dbReference type="NCBI Taxonomy" id="121039"/>
    <lineage>
        <taxon>Bacteria</taxon>
        <taxon>Bacillati</taxon>
        <taxon>Actinomycetota</taxon>
        <taxon>Acidimicrobiia</taxon>
        <taxon>Acidimicrobiales</taxon>
        <taxon>Acidimicrobiaceae</taxon>
        <taxon>Ferrimicrobium</taxon>
    </lineage>
</organism>
<keyword evidence="7 11" id="KW-0648">Protein biosynthesis</keyword>
<dbReference type="InterPro" id="IPR018163">
    <property type="entry name" value="Thr/Ala-tRNA-synth_IIc_edit"/>
</dbReference>
<evidence type="ECO:0000256" key="9">
    <source>
        <dbReference type="ARBA" id="ARBA00024779"/>
    </source>
</evidence>
<dbReference type="InterPro" id="IPR009000">
    <property type="entry name" value="Transl_B-barrel_sf"/>
</dbReference>
<dbReference type="InterPro" id="IPR012947">
    <property type="entry name" value="tRNA_SAD"/>
</dbReference>
<evidence type="ECO:0000256" key="2">
    <source>
        <dbReference type="ARBA" id="ARBA00022555"/>
    </source>
</evidence>
<evidence type="ECO:0000256" key="8">
    <source>
        <dbReference type="ARBA" id="ARBA00023146"/>
    </source>
</evidence>
<dbReference type="InterPro" id="IPR050058">
    <property type="entry name" value="Ala-tRNA_ligase"/>
</dbReference>
<evidence type="ECO:0000259" key="13">
    <source>
        <dbReference type="PROSITE" id="PS50860"/>
    </source>
</evidence>
<evidence type="ECO:0000256" key="10">
    <source>
        <dbReference type="ARBA" id="ARBA00048300"/>
    </source>
</evidence>
<keyword evidence="11" id="KW-0862">Zinc</keyword>
<dbReference type="InterPro" id="IPR018164">
    <property type="entry name" value="Ala-tRNA-synth_IIc_N"/>
</dbReference>
<dbReference type="SUPFAM" id="SSF50447">
    <property type="entry name" value="Translation proteins"/>
    <property type="match status" value="1"/>
</dbReference>
<evidence type="ECO:0000256" key="3">
    <source>
        <dbReference type="ARBA" id="ARBA00022598"/>
    </source>
</evidence>
<reference evidence="14 15" key="1">
    <citation type="submission" date="2024-07" db="EMBL/GenBank/DDBJ databases">
        <title>Draft Genome Sequence of Ferrimicrobium acidiphilum Strain YE2023, Isolated from a Pulp of Bioleach Reactor.</title>
        <authorList>
            <person name="Elkina Y.A."/>
            <person name="Bulaeva A.G."/>
            <person name="Beletsky A.V."/>
            <person name="Mardanov A.V."/>
        </authorList>
    </citation>
    <scope>NUCLEOTIDE SEQUENCE [LARGE SCALE GENOMIC DNA]</scope>
    <source>
        <strain evidence="14 15">YE2023</strain>
    </source>
</reference>
<comment type="domain">
    <text evidence="11">Consists of three domains; the N-terminal catalytic domain, the editing domain and the C-terminal C-Ala domain. The editing domain removes incorrectly charged amino acids, while the C-Ala domain, along with tRNA(Ala), serves as a bridge to cooperatively bring together the editing and aminoacylation centers thus stimulating deacylation of misacylated tRNAs.</text>
</comment>
<keyword evidence="15" id="KW-1185">Reference proteome</keyword>